<dbReference type="InterPro" id="IPR007846">
    <property type="entry name" value="RRM_NUP35_dom"/>
</dbReference>
<protein>
    <submittedName>
        <fullName evidence="11">MPPN-domain-containing protein</fullName>
    </submittedName>
</protein>
<organism evidence="11 12">
    <name type="scientific">Metschnikowia bicuspidata var. bicuspidata NRRL YB-4993</name>
    <dbReference type="NCBI Taxonomy" id="869754"/>
    <lineage>
        <taxon>Eukaryota</taxon>
        <taxon>Fungi</taxon>
        <taxon>Dikarya</taxon>
        <taxon>Ascomycota</taxon>
        <taxon>Saccharomycotina</taxon>
        <taxon>Pichiomycetes</taxon>
        <taxon>Metschnikowiaceae</taxon>
        <taxon>Metschnikowia</taxon>
    </lineage>
</organism>
<keyword evidence="6 8" id="KW-0906">Nuclear pore complex</keyword>
<dbReference type="GO" id="GO:0044615">
    <property type="term" value="C:nuclear pore nuclear basket"/>
    <property type="evidence" value="ECO:0007669"/>
    <property type="project" value="TreeGrafter"/>
</dbReference>
<comment type="subcellular location">
    <subcellularLocation>
        <location evidence="1">Nucleus</location>
        <location evidence="1">Nuclear pore complex</location>
    </subcellularLocation>
</comment>
<evidence type="ECO:0000256" key="5">
    <source>
        <dbReference type="ARBA" id="ARBA00023010"/>
    </source>
</evidence>
<keyword evidence="2 8" id="KW-0813">Transport</keyword>
<dbReference type="PANTHER" id="PTHR21527:SF6">
    <property type="entry name" value="NUCLEOPORIN NUP35"/>
    <property type="match status" value="1"/>
</dbReference>
<dbReference type="SUPFAM" id="SSF54928">
    <property type="entry name" value="RNA-binding domain, RBD"/>
    <property type="match status" value="1"/>
</dbReference>
<dbReference type="GO" id="GO:0003676">
    <property type="term" value="F:nucleic acid binding"/>
    <property type="evidence" value="ECO:0007669"/>
    <property type="project" value="InterPro"/>
</dbReference>
<dbReference type="InterPro" id="IPR012677">
    <property type="entry name" value="Nucleotide-bd_a/b_plait_sf"/>
</dbReference>
<name>A0A1A0HH85_9ASCO</name>
<evidence type="ECO:0000259" key="10">
    <source>
        <dbReference type="PROSITE" id="PS51472"/>
    </source>
</evidence>
<dbReference type="AlphaFoldDB" id="A0A1A0HH85"/>
<keyword evidence="5" id="KW-0811">Translocation</keyword>
<dbReference type="Pfam" id="PF05172">
    <property type="entry name" value="RRM_Nup35"/>
    <property type="match status" value="1"/>
</dbReference>
<keyword evidence="4" id="KW-0653">Protein transport</keyword>
<evidence type="ECO:0000256" key="9">
    <source>
        <dbReference type="SAM" id="MobiDB-lite"/>
    </source>
</evidence>
<feature type="compositionally biased region" description="Low complexity" evidence="9">
    <location>
        <begin position="59"/>
        <end position="69"/>
    </location>
</feature>
<dbReference type="GO" id="GO:0006999">
    <property type="term" value="P:nuclear pore organization"/>
    <property type="evidence" value="ECO:0007669"/>
    <property type="project" value="TreeGrafter"/>
</dbReference>
<evidence type="ECO:0000313" key="12">
    <source>
        <dbReference type="Proteomes" id="UP000092555"/>
    </source>
</evidence>
<dbReference type="InterPro" id="IPR035979">
    <property type="entry name" value="RBD_domain_sf"/>
</dbReference>
<dbReference type="STRING" id="869754.A0A1A0HH85"/>
<accession>A0A1A0HH85</accession>
<gene>
    <name evidence="11" type="ORF">METBIDRAFT_63924</name>
</gene>
<dbReference type="GO" id="GO:0005543">
    <property type="term" value="F:phospholipid binding"/>
    <property type="evidence" value="ECO:0007669"/>
    <property type="project" value="TreeGrafter"/>
</dbReference>
<evidence type="ECO:0000256" key="4">
    <source>
        <dbReference type="ARBA" id="ARBA00022927"/>
    </source>
</evidence>
<evidence type="ECO:0000256" key="2">
    <source>
        <dbReference type="ARBA" id="ARBA00022448"/>
    </source>
</evidence>
<reference evidence="11 12" key="1">
    <citation type="submission" date="2016-05" db="EMBL/GenBank/DDBJ databases">
        <title>Comparative genomics of biotechnologically important yeasts.</title>
        <authorList>
            <consortium name="DOE Joint Genome Institute"/>
            <person name="Riley R."/>
            <person name="Haridas S."/>
            <person name="Wolfe K.H."/>
            <person name="Lopes M.R."/>
            <person name="Hittinger C.T."/>
            <person name="Goker M."/>
            <person name="Salamov A."/>
            <person name="Wisecaver J."/>
            <person name="Long T.M."/>
            <person name="Aerts A.L."/>
            <person name="Barry K."/>
            <person name="Choi C."/>
            <person name="Clum A."/>
            <person name="Coughlan A.Y."/>
            <person name="Deshpande S."/>
            <person name="Douglass A.P."/>
            <person name="Hanson S.J."/>
            <person name="Klenk H.-P."/>
            <person name="LaButti K."/>
            <person name="Lapidus A."/>
            <person name="Lindquist E."/>
            <person name="Lipzen A."/>
            <person name="Meier-kolthoff J.P."/>
            <person name="Ohm R.A."/>
            <person name="Otillar R.P."/>
            <person name="Pangilinan J."/>
            <person name="Peng Y."/>
            <person name="Rokas A."/>
            <person name="Rosa C.A."/>
            <person name="Scheuner C."/>
            <person name="Sibirny A.A."/>
            <person name="Slot J.C."/>
            <person name="Stielow J.B."/>
            <person name="Sun H."/>
            <person name="Kurtzman C.P."/>
            <person name="Blackwell M."/>
            <person name="Grigoriev I.V."/>
            <person name="Jeffries T.W."/>
        </authorList>
    </citation>
    <scope>NUCLEOTIDE SEQUENCE [LARGE SCALE GENOMIC DNA]</scope>
    <source>
        <strain evidence="11 12">NRRL YB-4993</strain>
    </source>
</reference>
<keyword evidence="3 8" id="KW-0509">mRNA transport</keyword>
<dbReference type="Proteomes" id="UP000092555">
    <property type="component" value="Unassembled WGS sequence"/>
</dbReference>
<dbReference type="GO" id="GO:0017056">
    <property type="term" value="F:structural constituent of nuclear pore"/>
    <property type="evidence" value="ECO:0007669"/>
    <property type="project" value="TreeGrafter"/>
</dbReference>
<evidence type="ECO:0000256" key="7">
    <source>
        <dbReference type="ARBA" id="ARBA00023242"/>
    </source>
</evidence>
<dbReference type="Gene3D" id="3.30.70.330">
    <property type="match status" value="1"/>
</dbReference>
<dbReference type="PROSITE" id="PS51472">
    <property type="entry name" value="RRM_NUP35"/>
    <property type="match status" value="1"/>
</dbReference>
<proteinExistence type="predicted"/>
<dbReference type="EMBL" id="LXTC01000001">
    <property type="protein sequence ID" value="OBA23360.1"/>
    <property type="molecule type" value="Genomic_DNA"/>
</dbReference>
<evidence type="ECO:0000256" key="1">
    <source>
        <dbReference type="ARBA" id="ARBA00004567"/>
    </source>
</evidence>
<dbReference type="GO" id="GO:0006607">
    <property type="term" value="P:NLS-bearing protein import into nucleus"/>
    <property type="evidence" value="ECO:0007669"/>
    <property type="project" value="TreeGrafter"/>
</dbReference>
<sequence length="387" mass="42035">MASLFSLQETSKQIGAEPKQPLWYQNSARRVIPNHLVPRKRLAFQLSGTSTNKKDSKQSATNGASSNNNAFNSTDFNLISFGNTAHRTSSAGHGDSLSLFLTADGHDISQSFDTDDIPLYNENEDLPPAKSLYDLNDEVVISLNKPQQHTESFINKDPKTFVNAFHQKSDVSSTPEEDPAAKLSPLLISESAILVFGYPEAMTSQIIGYFSDFGTILEHFEALKNRRNENANILLAGTQTSSSSSGLPLFSGNSWVKLTFDNPASAQDALKESGSVFNGVLIGVVPYTKDAIEKLQKRKLSPLEDIGGGFQLLTRNISNEVDKGVAGDTNDLQASYIKRLDVKDGTGLFLKANGTGAQSEGLDEKGKGEKLGLLASVTKYFFGFHDL</sequence>
<keyword evidence="12" id="KW-1185">Reference proteome</keyword>
<dbReference type="GO" id="GO:0044613">
    <property type="term" value="C:nuclear pore central transport channel"/>
    <property type="evidence" value="ECO:0007669"/>
    <property type="project" value="TreeGrafter"/>
</dbReference>
<comment type="caution">
    <text evidence="11">The sequence shown here is derived from an EMBL/GenBank/DDBJ whole genome shotgun (WGS) entry which is preliminary data.</text>
</comment>
<evidence type="ECO:0000256" key="6">
    <source>
        <dbReference type="ARBA" id="ARBA00023132"/>
    </source>
</evidence>
<feature type="region of interest" description="Disordered" evidence="9">
    <location>
        <begin position="43"/>
        <end position="69"/>
    </location>
</feature>
<evidence type="ECO:0000256" key="3">
    <source>
        <dbReference type="ARBA" id="ARBA00022816"/>
    </source>
</evidence>
<dbReference type="OrthoDB" id="1733656at2759"/>
<dbReference type="RefSeq" id="XP_018713841.1">
    <property type="nucleotide sequence ID" value="XM_018858338.1"/>
</dbReference>
<dbReference type="GeneID" id="30031314"/>
<dbReference type="CDD" id="cd12721">
    <property type="entry name" value="RRM_Nup53p_fungi"/>
    <property type="match status" value="1"/>
</dbReference>
<dbReference type="GO" id="GO:0051028">
    <property type="term" value="P:mRNA transport"/>
    <property type="evidence" value="ECO:0007669"/>
    <property type="project" value="UniProtKB-UniRule"/>
</dbReference>
<keyword evidence="7 8" id="KW-0539">Nucleus</keyword>
<evidence type="ECO:0000256" key="8">
    <source>
        <dbReference type="PROSITE-ProRule" id="PRU00804"/>
    </source>
</evidence>
<feature type="domain" description="RRM Nup35-type" evidence="10">
    <location>
        <begin position="187"/>
        <end position="294"/>
    </location>
</feature>
<dbReference type="PANTHER" id="PTHR21527">
    <property type="entry name" value="NUCLEOPORIN NUP35"/>
    <property type="match status" value="1"/>
</dbReference>
<evidence type="ECO:0000313" key="11">
    <source>
        <dbReference type="EMBL" id="OBA23360.1"/>
    </source>
</evidence>